<dbReference type="InterPro" id="IPR005151">
    <property type="entry name" value="Tail-specific_protease"/>
</dbReference>
<dbReference type="Gene3D" id="2.120.10.60">
    <property type="entry name" value="Tricorn protease N-terminal domain"/>
    <property type="match status" value="1"/>
</dbReference>
<evidence type="ECO:0000256" key="3">
    <source>
        <dbReference type="ARBA" id="ARBA00022490"/>
    </source>
</evidence>
<keyword evidence="6" id="KW-0720">Serine protease</keyword>
<keyword evidence="3" id="KW-0963">Cytoplasm</keyword>
<evidence type="ECO:0000313" key="12">
    <source>
        <dbReference type="Proteomes" id="UP000225706"/>
    </source>
</evidence>
<evidence type="ECO:0000259" key="8">
    <source>
        <dbReference type="Pfam" id="PF03572"/>
    </source>
</evidence>
<dbReference type="Gene3D" id="3.30.750.44">
    <property type="match status" value="1"/>
</dbReference>
<comment type="caution">
    <text evidence="11">The sequence shown here is derived from an EMBL/GenBank/DDBJ whole genome shotgun (WGS) entry which is preliminary data.</text>
</comment>
<evidence type="ECO:0000259" key="9">
    <source>
        <dbReference type="Pfam" id="PF14684"/>
    </source>
</evidence>
<keyword evidence="4 11" id="KW-0645">Protease</keyword>
<proteinExistence type="inferred from homology"/>
<dbReference type="Proteomes" id="UP000225706">
    <property type="component" value="Unassembled WGS sequence"/>
</dbReference>
<dbReference type="Pfam" id="PF14684">
    <property type="entry name" value="Tricorn_C1"/>
    <property type="match status" value="1"/>
</dbReference>
<organism evidence="11 12">
    <name type="scientific">Stylophora pistillata</name>
    <name type="common">Smooth cauliflower coral</name>
    <dbReference type="NCBI Taxonomy" id="50429"/>
    <lineage>
        <taxon>Eukaryota</taxon>
        <taxon>Metazoa</taxon>
        <taxon>Cnidaria</taxon>
        <taxon>Anthozoa</taxon>
        <taxon>Hexacorallia</taxon>
        <taxon>Scleractinia</taxon>
        <taxon>Astrocoeniina</taxon>
        <taxon>Pocilloporidae</taxon>
        <taxon>Stylophora</taxon>
    </lineage>
</organism>
<feature type="domain" description="Tail specific protease" evidence="8">
    <location>
        <begin position="761"/>
        <end position="807"/>
    </location>
</feature>
<dbReference type="OrthoDB" id="43744at2759"/>
<dbReference type="InterPro" id="IPR012393">
    <property type="entry name" value="Tricorn_protease"/>
</dbReference>
<evidence type="ECO:0000256" key="2">
    <source>
        <dbReference type="ARBA" id="ARBA00008524"/>
    </source>
</evidence>
<accession>A0A2B4R449</accession>
<dbReference type="InterPro" id="IPR036034">
    <property type="entry name" value="PDZ_sf"/>
</dbReference>
<dbReference type="SMR" id="A0A2B4R449"/>
<evidence type="ECO:0000256" key="1">
    <source>
        <dbReference type="ARBA" id="ARBA00004496"/>
    </source>
</evidence>
<comment type="similarity">
    <text evidence="2">Belongs to the peptidase S41B family.</text>
</comment>
<comment type="subcellular location">
    <subcellularLocation>
        <location evidence="1">Cytoplasm</location>
    </subcellularLocation>
</comment>
<dbReference type="Pfam" id="PF26549">
    <property type="entry name" value="Tricorn_N"/>
    <property type="match status" value="1"/>
</dbReference>
<keyword evidence="5" id="KW-0378">Hydrolase</keyword>
<feature type="domain" description="Tricorn protease PDZ" evidence="10">
    <location>
        <begin position="637"/>
        <end position="723"/>
    </location>
</feature>
<protein>
    <submittedName>
        <fullName evidence="11">Tricorn protease-like</fullName>
    </submittedName>
</protein>
<sequence>KTGDLSRLKVGHANEISFASNGKTWACVIQRHGGKDYSHWKRYRGGTAGQLWVDPVGKGKFHPLIALEGNLSSPLWLQDRIYFLSDHEGIGGLYSCTIEGKDLRTEIKHKEFYVRQPSTDGKKIAYHAGADLYVFDPALRQSRKVEFSYPSARPQRARKFVGVRSYLECCALHPNGHHLALSARGKAVALPNWEGGALYLGGKETAARYRQSAWLNDGERVALVRTGEERDTIEIYRIGGTTPECIVDHKDIGHILTLKESPRKPQLALTNHRGELIHVDLIKKKPKVKVLDESLFESIESVDWSLDGQWIAYSAATSRHISIIKIAQVSTGKIHEVTQPVLKDTAPSFSPCGRYLYFLGGRQFDPSYDTVHFDLSFPRGMRPYVILLQKDLLSPFIEHPKGLSRAEETGSEKEESPDTKKHDPKVKIDFEGIQNRILPFPVRDGIYGQILGVKGKALFTAFGQSGTLEDVIEESRPEQAGVLLSYDFETHKVDEVAQNISGFAGVSADREWMSYVDMDGDIRVLKSGEKGEDDPEAPPAKRGWIDLSRVDISISALQEWRQIFDEAWRLQKDFFWIEDMSDVNWKRVKNRYEPLLERIGARSELTDLLWEMQGELGTSHAYVVGGDLKRSPRYRQGLLGAKFVYDDKENAYRVKDISRGDTWKSGHHSPLIAPGVGLNEGDFLYAIDGQTLTKEHRPEMSLVNSADRQVSLEVYESKGDKKNSKRKTVLVKPLSYDFPARYRDWVEKNRTYVHEKSKGAIGYVHIPDMGPWGYSEFHRLFLPECDRDGLIVDVRFNGGGHVSSLILEKLAR</sequence>
<evidence type="ECO:0000256" key="6">
    <source>
        <dbReference type="ARBA" id="ARBA00022825"/>
    </source>
</evidence>
<feature type="non-terminal residue" evidence="11">
    <location>
        <position position="812"/>
    </location>
</feature>
<evidence type="ECO:0000256" key="5">
    <source>
        <dbReference type="ARBA" id="ARBA00022801"/>
    </source>
</evidence>
<dbReference type="CDD" id="cd07562">
    <property type="entry name" value="Peptidase_S41_TRI"/>
    <property type="match status" value="1"/>
</dbReference>
<dbReference type="SUPFAM" id="SSF50156">
    <property type="entry name" value="PDZ domain-like"/>
    <property type="match status" value="1"/>
</dbReference>
<dbReference type="InterPro" id="IPR015943">
    <property type="entry name" value="WD40/YVTN_repeat-like_dom_sf"/>
</dbReference>
<dbReference type="Gene3D" id="2.130.10.10">
    <property type="entry name" value="YVTN repeat-like/Quinoprotein amine dehydrogenase"/>
    <property type="match status" value="1"/>
</dbReference>
<gene>
    <name evidence="11" type="primary">tri</name>
    <name evidence="11" type="ORF">AWC38_SpisGene25292</name>
</gene>
<dbReference type="InterPro" id="IPR029045">
    <property type="entry name" value="ClpP/crotonase-like_dom_sf"/>
</dbReference>
<dbReference type="InterPro" id="IPR029414">
    <property type="entry name" value="Tricorn_PDZ"/>
</dbReference>
<dbReference type="AlphaFoldDB" id="A0A2B4R449"/>
<keyword evidence="12" id="KW-1185">Reference proteome</keyword>
<feature type="non-terminal residue" evidence="11">
    <location>
        <position position="1"/>
    </location>
</feature>
<feature type="domain" description="Tricorn protease C1" evidence="9">
    <location>
        <begin position="558"/>
        <end position="614"/>
    </location>
</feature>
<evidence type="ECO:0000256" key="7">
    <source>
        <dbReference type="SAM" id="MobiDB-lite"/>
    </source>
</evidence>
<name>A0A2B4R449_STYPI</name>
<dbReference type="GO" id="GO:0005737">
    <property type="term" value="C:cytoplasm"/>
    <property type="evidence" value="ECO:0007669"/>
    <property type="project" value="UniProtKB-SubCell"/>
</dbReference>
<dbReference type="PANTHER" id="PTHR43253">
    <property type="entry name" value="TRICORN PROTEASE HOMOLOG 2-RELATED"/>
    <property type="match status" value="1"/>
</dbReference>
<dbReference type="SUPFAM" id="SSF82171">
    <property type="entry name" value="DPP6 N-terminal domain-like"/>
    <property type="match status" value="1"/>
</dbReference>
<dbReference type="InterPro" id="IPR028204">
    <property type="entry name" value="Tricorn_C1"/>
</dbReference>
<dbReference type="Pfam" id="PF14685">
    <property type="entry name" value="PDZ_Tricorn"/>
    <property type="match status" value="1"/>
</dbReference>
<feature type="region of interest" description="Disordered" evidence="7">
    <location>
        <begin position="403"/>
        <end position="424"/>
    </location>
</feature>
<reference evidence="12" key="1">
    <citation type="journal article" date="2017" name="bioRxiv">
        <title>Comparative analysis of the genomes of Stylophora pistillata and Acropora digitifera provides evidence for extensive differences between species of corals.</title>
        <authorList>
            <person name="Voolstra C.R."/>
            <person name="Li Y."/>
            <person name="Liew Y.J."/>
            <person name="Baumgarten S."/>
            <person name="Zoccola D."/>
            <person name="Flot J.-F."/>
            <person name="Tambutte S."/>
            <person name="Allemand D."/>
            <person name="Aranda M."/>
        </authorList>
    </citation>
    <scope>NUCLEOTIDE SEQUENCE [LARGE SCALE GENOMIC DNA]</scope>
</reference>
<evidence type="ECO:0000313" key="11">
    <source>
        <dbReference type="EMBL" id="PFX11168.1"/>
    </source>
</evidence>
<dbReference type="Pfam" id="PF26550">
    <property type="entry name" value="Tricorn_2nd"/>
    <property type="match status" value="1"/>
</dbReference>
<dbReference type="GO" id="GO:0006508">
    <property type="term" value="P:proteolysis"/>
    <property type="evidence" value="ECO:0007669"/>
    <property type="project" value="UniProtKB-KW"/>
</dbReference>
<evidence type="ECO:0000256" key="4">
    <source>
        <dbReference type="ARBA" id="ARBA00022670"/>
    </source>
</evidence>
<dbReference type="GO" id="GO:0008236">
    <property type="term" value="F:serine-type peptidase activity"/>
    <property type="evidence" value="ECO:0007669"/>
    <property type="project" value="UniProtKB-KW"/>
</dbReference>
<dbReference type="Gene3D" id="3.90.226.10">
    <property type="entry name" value="2-enoyl-CoA Hydratase, Chain A, domain 1"/>
    <property type="match status" value="1"/>
</dbReference>
<dbReference type="SUPFAM" id="SSF52096">
    <property type="entry name" value="ClpP/crotonase"/>
    <property type="match status" value="1"/>
</dbReference>
<dbReference type="Pfam" id="PF03572">
    <property type="entry name" value="Peptidase_S41"/>
    <property type="match status" value="1"/>
</dbReference>
<dbReference type="EMBL" id="LSMT01003378">
    <property type="protein sequence ID" value="PFX11168.1"/>
    <property type="molecule type" value="Genomic_DNA"/>
</dbReference>
<dbReference type="Gene3D" id="2.30.42.10">
    <property type="match status" value="1"/>
</dbReference>
<evidence type="ECO:0000259" key="10">
    <source>
        <dbReference type="Pfam" id="PF14685"/>
    </source>
</evidence>
<dbReference type="PANTHER" id="PTHR43253:SF1">
    <property type="entry name" value="TRICORN PROTEASE HOMOLOG 2-RELATED"/>
    <property type="match status" value="1"/>
</dbReference>